<organism evidence="3 4">
    <name type="scientific">Dreissena polymorpha</name>
    <name type="common">Zebra mussel</name>
    <name type="synonym">Mytilus polymorpha</name>
    <dbReference type="NCBI Taxonomy" id="45954"/>
    <lineage>
        <taxon>Eukaryota</taxon>
        <taxon>Metazoa</taxon>
        <taxon>Spiralia</taxon>
        <taxon>Lophotrochozoa</taxon>
        <taxon>Mollusca</taxon>
        <taxon>Bivalvia</taxon>
        <taxon>Autobranchia</taxon>
        <taxon>Heteroconchia</taxon>
        <taxon>Euheterodonta</taxon>
        <taxon>Imparidentia</taxon>
        <taxon>Neoheterodontei</taxon>
        <taxon>Myida</taxon>
        <taxon>Dreissenoidea</taxon>
        <taxon>Dreissenidae</taxon>
        <taxon>Dreissena</taxon>
    </lineage>
</organism>
<comment type="caution">
    <text evidence="3">The sequence shown here is derived from an EMBL/GenBank/DDBJ whole genome shotgun (WGS) entry which is preliminary data.</text>
</comment>
<dbReference type="InterPro" id="IPR052111">
    <property type="entry name" value="Spermatogenesis_Ciliary_MAP"/>
</dbReference>
<dbReference type="PANTHER" id="PTHR12509">
    <property type="entry name" value="SPERMATOGENESIS-ASSOCIATED 4-RELATED"/>
    <property type="match status" value="1"/>
</dbReference>
<feature type="region of interest" description="Disordered" evidence="1">
    <location>
        <begin position="151"/>
        <end position="209"/>
    </location>
</feature>
<dbReference type="EMBL" id="JAIWYP010000004">
    <property type="protein sequence ID" value="KAH3841837.1"/>
    <property type="molecule type" value="Genomic_DNA"/>
</dbReference>
<dbReference type="GO" id="GO:0051493">
    <property type="term" value="P:regulation of cytoskeleton organization"/>
    <property type="evidence" value="ECO:0007669"/>
    <property type="project" value="TreeGrafter"/>
</dbReference>
<dbReference type="Gene3D" id="1.10.418.10">
    <property type="entry name" value="Calponin-like domain"/>
    <property type="match status" value="1"/>
</dbReference>
<proteinExistence type="predicted"/>
<evidence type="ECO:0000259" key="2">
    <source>
        <dbReference type="Pfam" id="PF06294"/>
    </source>
</evidence>
<protein>
    <recommendedName>
        <fullName evidence="2">CH-like domain-containing protein</fullName>
    </recommendedName>
</protein>
<dbReference type="AlphaFoldDB" id="A0A9D4KKZ4"/>
<dbReference type="Proteomes" id="UP000828390">
    <property type="component" value="Unassembled WGS sequence"/>
</dbReference>
<dbReference type="InterPro" id="IPR036872">
    <property type="entry name" value="CH_dom_sf"/>
</dbReference>
<feature type="compositionally biased region" description="Basic and acidic residues" evidence="1">
    <location>
        <begin position="174"/>
        <end position="184"/>
    </location>
</feature>
<dbReference type="InterPro" id="IPR010441">
    <property type="entry name" value="CH_2"/>
</dbReference>
<accession>A0A9D4KKZ4</accession>
<dbReference type="GO" id="GO:0008017">
    <property type="term" value="F:microtubule binding"/>
    <property type="evidence" value="ECO:0007669"/>
    <property type="project" value="TreeGrafter"/>
</dbReference>
<reference evidence="3" key="2">
    <citation type="submission" date="2020-11" db="EMBL/GenBank/DDBJ databases">
        <authorList>
            <person name="McCartney M.A."/>
            <person name="Auch B."/>
            <person name="Kono T."/>
            <person name="Mallez S."/>
            <person name="Becker A."/>
            <person name="Gohl D.M."/>
            <person name="Silverstein K.A.T."/>
            <person name="Koren S."/>
            <person name="Bechman K.B."/>
            <person name="Herman A."/>
            <person name="Abrahante J.E."/>
            <person name="Garbe J."/>
        </authorList>
    </citation>
    <scope>NUCLEOTIDE SEQUENCE</scope>
    <source>
        <strain evidence="3">Duluth1</strain>
        <tissue evidence="3">Whole animal</tissue>
    </source>
</reference>
<dbReference type="PANTHER" id="PTHR12509:SF8">
    <property type="entry name" value="SPERMATOGENESIS-ASSOCIATED PROTEIN 4"/>
    <property type="match status" value="1"/>
</dbReference>
<evidence type="ECO:0000313" key="3">
    <source>
        <dbReference type="EMBL" id="KAH3841837.1"/>
    </source>
</evidence>
<sequence length="227" mass="26450">MTNGYLIAEIFSWYFPQDIQMHSYNNGKSLDSKQKNWDLLKNFIKRHRLNIPADIVDGTIHCKEGAAALFLEKMYEILTNRAIRRVPLEFETDFTDSGYQSKLPMHARSTASQSVKNNLRITEIQADSSLILNAQKAQKIINDHIEHRRLERQENPDRFNIRPSVGEASFRRPLPQERDPGAEENRDEQEPERTQSPISREPSVHFKEVQVKQLDKNALYNMPIQGY</sequence>
<dbReference type="GO" id="GO:0005930">
    <property type="term" value="C:axoneme"/>
    <property type="evidence" value="ECO:0007669"/>
    <property type="project" value="TreeGrafter"/>
</dbReference>
<reference evidence="3" key="1">
    <citation type="journal article" date="2019" name="bioRxiv">
        <title>The Genome of the Zebra Mussel, Dreissena polymorpha: A Resource for Invasive Species Research.</title>
        <authorList>
            <person name="McCartney M.A."/>
            <person name="Auch B."/>
            <person name="Kono T."/>
            <person name="Mallez S."/>
            <person name="Zhang Y."/>
            <person name="Obille A."/>
            <person name="Becker A."/>
            <person name="Abrahante J.E."/>
            <person name="Garbe J."/>
            <person name="Badalamenti J.P."/>
            <person name="Herman A."/>
            <person name="Mangelson H."/>
            <person name="Liachko I."/>
            <person name="Sullivan S."/>
            <person name="Sone E.D."/>
            <person name="Koren S."/>
            <person name="Silverstein K.A.T."/>
            <person name="Beckman K.B."/>
            <person name="Gohl D.M."/>
        </authorList>
    </citation>
    <scope>NUCLEOTIDE SEQUENCE</scope>
    <source>
        <strain evidence="3">Duluth1</strain>
        <tissue evidence="3">Whole animal</tissue>
    </source>
</reference>
<feature type="compositionally biased region" description="Basic and acidic residues" evidence="1">
    <location>
        <begin position="151"/>
        <end position="160"/>
    </location>
</feature>
<keyword evidence="4" id="KW-1185">Reference proteome</keyword>
<evidence type="ECO:0000256" key="1">
    <source>
        <dbReference type="SAM" id="MobiDB-lite"/>
    </source>
</evidence>
<evidence type="ECO:0000313" key="4">
    <source>
        <dbReference type="Proteomes" id="UP000828390"/>
    </source>
</evidence>
<gene>
    <name evidence="3" type="ORF">DPMN_115318</name>
</gene>
<feature type="domain" description="CH-like" evidence="2">
    <location>
        <begin position="2"/>
        <end position="76"/>
    </location>
</feature>
<dbReference type="Pfam" id="PF06294">
    <property type="entry name" value="CH_2"/>
    <property type="match status" value="1"/>
</dbReference>
<name>A0A9D4KKZ4_DREPO</name>